<sequence>QPPGPHIHHPHPAWGGLPLLHDIDRLQMEAELAIRHCGLHPLRRISCHRLYVREQCVRRL</sequence>
<reference evidence="1" key="1">
    <citation type="submission" date="2020-08" db="EMBL/GenBank/DDBJ databases">
        <title>Multicomponent nature underlies the extraordinary mechanical properties of spider dragline silk.</title>
        <authorList>
            <person name="Kono N."/>
            <person name="Nakamura H."/>
            <person name="Mori M."/>
            <person name="Yoshida Y."/>
            <person name="Ohtoshi R."/>
            <person name="Malay A.D."/>
            <person name="Moran D.A.P."/>
            <person name="Tomita M."/>
            <person name="Numata K."/>
            <person name="Arakawa K."/>
        </authorList>
    </citation>
    <scope>NUCLEOTIDE SEQUENCE</scope>
</reference>
<comment type="caution">
    <text evidence="1">The sequence shown here is derived from an EMBL/GenBank/DDBJ whole genome shotgun (WGS) entry which is preliminary data.</text>
</comment>
<protein>
    <submittedName>
        <fullName evidence="1">Uncharacterized protein</fullName>
    </submittedName>
</protein>
<name>A0A8X7CP15_9ARAC</name>
<evidence type="ECO:0000313" key="2">
    <source>
        <dbReference type="Proteomes" id="UP000886998"/>
    </source>
</evidence>
<accession>A0A8X7CP15</accession>
<feature type="non-terminal residue" evidence="1">
    <location>
        <position position="1"/>
    </location>
</feature>
<dbReference type="EMBL" id="BMAV01018483">
    <property type="protein sequence ID" value="GFY70882.1"/>
    <property type="molecule type" value="Genomic_DNA"/>
</dbReference>
<dbReference type="AlphaFoldDB" id="A0A8X7CP15"/>
<dbReference type="Proteomes" id="UP000886998">
    <property type="component" value="Unassembled WGS sequence"/>
</dbReference>
<proteinExistence type="predicted"/>
<evidence type="ECO:0000313" key="1">
    <source>
        <dbReference type="EMBL" id="GFY70882.1"/>
    </source>
</evidence>
<organism evidence="1 2">
    <name type="scientific">Trichonephila inaurata madagascariensis</name>
    <dbReference type="NCBI Taxonomy" id="2747483"/>
    <lineage>
        <taxon>Eukaryota</taxon>
        <taxon>Metazoa</taxon>
        <taxon>Ecdysozoa</taxon>
        <taxon>Arthropoda</taxon>
        <taxon>Chelicerata</taxon>
        <taxon>Arachnida</taxon>
        <taxon>Araneae</taxon>
        <taxon>Araneomorphae</taxon>
        <taxon>Entelegynae</taxon>
        <taxon>Araneoidea</taxon>
        <taxon>Nephilidae</taxon>
        <taxon>Trichonephila</taxon>
        <taxon>Trichonephila inaurata</taxon>
    </lineage>
</organism>
<gene>
    <name evidence="1" type="ORF">TNIN_59791</name>
</gene>
<keyword evidence="2" id="KW-1185">Reference proteome</keyword>